<protein>
    <submittedName>
        <fullName evidence="1">Uncharacterized protein</fullName>
    </submittedName>
</protein>
<accession>A0ACD3ZQF3</accession>
<dbReference type="EMBL" id="CP090041">
    <property type="protein sequence ID" value="UPL03456.1"/>
    <property type="molecule type" value="Genomic_DNA"/>
</dbReference>
<dbReference type="Proteomes" id="UP000830768">
    <property type="component" value="Chromosome 13"/>
</dbReference>
<gene>
    <name evidence="1" type="ORF">LCI18_014390</name>
</gene>
<organism evidence="1 2">
    <name type="scientific">Fusarium solani subsp. cucurbitae</name>
    <name type="common">Neocosmosporum cucurbitae</name>
    <dbReference type="NCBI Taxonomy" id="2747967"/>
    <lineage>
        <taxon>Eukaryota</taxon>
        <taxon>Fungi</taxon>
        <taxon>Dikarya</taxon>
        <taxon>Ascomycota</taxon>
        <taxon>Pezizomycotina</taxon>
        <taxon>Sordariomycetes</taxon>
        <taxon>Hypocreomycetidae</taxon>
        <taxon>Hypocreales</taxon>
        <taxon>Nectriaceae</taxon>
        <taxon>Fusarium</taxon>
        <taxon>Fusarium solani species complex</taxon>
    </lineage>
</organism>
<evidence type="ECO:0000313" key="2">
    <source>
        <dbReference type="Proteomes" id="UP000830768"/>
    </source>
</evidence>
<evidence type="ECO:0000313" key="1">
    <source>
        <dbReference type="EMBL" id="UPL03456.1"/>
    </source>
</evidence>
<reference evidence="1" key="1">
    <citation type="submission" date="2021-11" db="EMBL/GenBank/DDBJ databases">
        <title>Fusarium solani-melongenae Genome sequencing and assembly.</title>
        <authorList>
            <person name="Xie S."/>
            <person name="Huang L."/>
            <person name="Zhang X."/>
        </authorList>
    </citation>
    <scope>NUCLEOTIDE SEQUENCE</scope>
    <source>
        <strain evidence="1">CRI 24-3</strain>
    </source>
</reference>
<proteinExistence type="predicted"/>
<name>A0ACD3ZQF3_FUSSC</name>
<sequence length="197" mass="21527">MAEAFGIASGVTGVVSLGLTYLDAIKDRDEDIKYASQCSRLLTQLRGHIDLFDINARTLSSRYAISADLVVKALQLCEGELRDFEAIINTLKPGNGSAWSKTKSAATYPFNQSKLKQVQDRLYRATTILGTVANDLVRHDVASLRDDVAAIKNALQGESDDRLRIEETLRRLSTKVEDISASVAPAAPMLTEVLTEV</sequence>
<keyword evidence="2" id="KW-1185">Reference proteome</keyword>